<keyword evidence="1" id="KW-0472">Membrane</keyword>
<evidence type="ECO:0000256" key="1">
    <source>
        <dbReference type="SAM" id="Phobius"/>
    </source>
</evidence>
<dbReference type="InterPro" id="IPR018706">
    <property type="entry name" value="DUF2214_membrane"/>
</dbReference>
<dbReference type="EMBL" id="FLRC01000011">
    <property type="protein sequence ID" value="SBT24881.1"/>
    <property type="molecule type" value="Genomic_DNA"/>
</dbReference>
<dbReference type="OrthoDB" id="826511at2"/>
<feature type="transmembrane region" description="Helical" evidence="1">
    <location>
        <begin position="6"/>
        <end position="27"/>
    </location>
</feature>
<proteinExistence type="predicted"/>
<reference evidence="2 4" key="1">
    <citation type="submission" date="2016-06" db="EMBL/GenBank/DDBJ databases">
        <authorList>
            <person name="Kjaerup R.B."/>
            <person name="Dalgaard T.S."/>
            <person name="Juul-Madsen H.R."/>
        </authorList>
    </citation>
    <scope>NUCLEOTIDE SEQUENCE [LARGE SCALE GENOMIC DNA]</scope>
    <source>
        <strain evidence="2">Orrdi1</strain>
    </source>
</reference>
<keyword evidence="1" id="KW-1133">Transmembrane helix</keyword>
<dbReference type="KEGG" id="odi:ODI_R2878"/>
<feature type="transmembrane region" description="Helical" evidence="1">
    <location>
        <begin position="47"/>
        <end position="65"/>
    </location>
</feature>
<name>A0A1C3K056_9BURK</name>
<keyword evidence="4" id="KW-1185">Reference proteome</keyword>
<dbReference type="Proteomes" id="UP000078558">
    <property type="component" value="Chromosome I"/>
</dbReference>
<reference evidence="3 4" key="2">
    <citation type="submission" date="2017-08" db="EMBL/GenBank/DDBJ databases">
        <authorList>
            <person name="de Groot N.N."/>
        </authorList>
    </citation>
    <scope>NUCLEOTIDE SEQUENCE [LARGE SCALE GENOMIC DNA]</scope>
    <source>
        <strain evidence="3">Orrdi1</strain>
    </source>
</reference>
<feature type="transmembrane region" description="Helical" evidence="1">
    <location>
        <begin position="85"/>
        <end position="104"/>
    </location>
</feature>
<protein>
    <submittedName>
        <fullName evidence="2">Putative inner membrane protein</fullName>
    </submittedName>
</protein>
<dbReference type="AlphaFoldDB" id="A0A1C3K056"/>
<evidence type="ECO:0000313" key="4">
    <source>
        <dbReference type="Proteomes" id="UP000078558"/>
    </source>
</evidence>
<dbReference type="STRING" id="1851544.ODI_02952"/>
<accession>A0A1C3K056</accession>
<keyword evidence="1" id="KW-0812">Transmembrane</keyword>
<gene>
    <name evidence="2" type="ORF">ODI_02952</name>
    <name evidence="3" type="ORF">ODI_R2878</name>
</gene>
<evidence type="ECO:0000313" key="3">
    <source>
        <dbReference type="EMBL" id="SOE50667.1"/>
    </source>
</evidence>
<sequence length="150" mass="17023">MLQDALYAWLHYLAIFFLIVILTAQAVLLRPGLGEEIVRRLAIYDRLYLLSAVMVLATGMLRLSLGAKGMAFYASNPWFHAKMTLFVLTGLCSIIPTLAFLRWRKQSRTVPAYMPPNEEIARARRWVMIEVHMLVLLPLCAVLMARGVGM</sequence>
<dbReference type="Pfam" id="PF09980">
    <property type="entry name" value="DUF2214"/>
    <property type="match status" value="1"/>
</dbReference>
<evidence type="ECO:0000313" key="2">
    <source>
        <dbReference type="EMBL" id="SBT24881.1"/>
    </source>
</evidence>
<feature type="transmembrane region" description="Helical" evidence="1">
    <location>
        <begin position="125"/>
        <end position="145"/>
    </location>
</feature>
<dbReference type="EMBL" id="LT907988">
    <property type="protein sequence ID" value="SOE50667.1"/>
    <property type="molecule type" value="Genomic_DNA"/>
</dbReference>
<dbReference type="RefSeq" id="WP_067751730.1">
    <property type="nucleotide sequence ID" value="NZ_LT907988.1"/>
</dbReference>
<organism evidence="2 4">
    <name type="scientific">Orrella dioscoreae</name>
    <dbReference type="NCBI Taxonomy" id="1851544"/>
    <lineage>
        <taxon>Bacteria</taxon>
        <taxon>Pseudomonadati</taxon>
        <taxon>Pseudomonadota</taxon>
        <taxon>Betaproteobacteria</taxon>
        <taxon>Burkholderiales</taxon>
        <taxon>Alcaligenaceae</taxon>
        <taxon>Orrella</taxon>
    </lineage>
</organism>